<dbReference type="STRING" id="29539.SAMN02745716_0289"/>
<evidence type="ECO:0000259" key="2">
    <source>
        <dbReference type="PROSITE" id="PS51352"/>
    </source>
</evidence>
<dbReference type="PROSITE" id="PS51257">
    <property type="entry name" value="PROKAR_LIPOPROTEIN"/>
    <property type="match status" value="1"/>
</dbReference>
<dbReference type="AlphaFoldDB" id="A0A1H6FHX6"/>
<feature type="domain" description="Thioredoxin" evidence="2">
    <location>
        <begin position="184"/>
        <end position="327"/>
    </location>
</feature>
<evidence type="ECO:0000313" key="4">
    <source>
        <dbReference type="Proteomes" id="UP000222056"/>
    </source>
</evidence>
<gene>
    <name evidence="3" type="ORF">SAMN02745716_0289</name>
</gene>
<dbReference type="InterPro" id="IPR036249">
    <property type="entry name" value="Thioredoxin-like_sf"/>
</dbReference>
<evidence type="ECO:0000256" key="1">
    <source>
        <dbReference type="SAM" id="MobiDB-lite"/>
    </source>
</evidence>
<dbReference type="RefSeq" id="WP_143038518.1">
    <property type="nucleotide sequence ID" value="NZ_FNWJ01000001.1"/>
</dbReference>
<dbReference type="OrthoDB" id="5178197at2"/>
<dbReference type="SUPFAM" id="SSF52833">
    <property type="entry name" value="Thioredoxin-like"/>
    <property type="match status" value="1"/>
</dbReference>
<protein>
    <recommendedName>
        <fullName evidence="2">Thioredoxin domain-containing protein</fullName>
    </recommendedName>
</protein>
<sequence>MRGGLAVIATSLTALLVACGGDESPSRPDAGPSRTEPSPAERPTAAAFPAASGESLQAIADQAKAGPQVGLATSVIVPGRQRLAFGLIDQSGKLLELPAAVYVARSPSGRAQGPFLAPQDPLTVAPEFRSKTGAGSGGGVSAIYGADVRFPRPGRYAVLVLASQAGQLTGAATQVTVRRRAPVPAIGQPAPRIATDTVASAGGDIAKIDTRVPPDDMHKVSLDDVLGKRPVAILFSAPSQCETRTCGPVLDVAAQLDRTYGRQMTFIHQEPYAGNQERNGLNRPAKAFGLPTEPWLFTIDRRGRIAARLEGAFGVRAFTRAVQAALR</sequence>
<feature type="region of interest" description="Disordered" evidence="1">
    <location>
        <begin position="20"/>
        <end position="43"/>
    </location>
</feature>
<dbReference type="EMBL" id="FNWJ01000001">
    <property type="protein sequence ID" value="SEH10437.1"/>
    <property type="molecule type" value="Genomic_DNA"/>
</dbReference>
<dbReference type="PROSITE" id="PS51352">
    <property type="entry name" value="THIOREDOXIN_2"/>
    <property type="match status" value="1"/>
</dbReference>
<dbReference type="InterPro" id="IPR013766">
    <property type="entry name" value="Thioredoxin_domain"/>
</dbReference>
<proteinExistence type="predicted"/>
<reference evidence="4" key="1">
    <citation type="submission" date="2016-10" db="EMBL/GenBank/DDBJ databases">
        <authorList>
            <person name="Varghese N."/>
            <person name="Submissions S."/>
        </authorList>
    </citation>
    <scope>NUCLEOTIDE SEQUENCE [LARGE SCALE GENOMIC DNA]</scope>
    <source>
        <strain evidence="4">ATCC 35263</strain>
    </source>
</reference>
<evidence type="ECO:0000313" key="3">
    <source>
        <dbReference type="EMBL" id="SEH10437.1"/>
    </source>
</evidence>
<keyword evidence="4" id="KW-1185">Reference proteome</keyword>
<accession>A0A1H6FHX6</accession>
<dbReference type="Proteomes" id="UP000222056">
    <property type="component" value="Unassembled WGS sequence"/>
</dbReference>
<name>A0A1H6FHX6_THEAL</name>
<organism evidence="3 4">
    <name type="scientific">Thermoleophilum album</name>
    <dbReference type="NCBI Taxonomy" id="29539"/>
    <lineage>
        <taxon>Bacteria</taxon>
        <taxon>Bacillati</taxon>
        <taxon>Actinomycetota</taxon>
        <taxon>Thermoleophilia</taxon>
        <taxon>Thermoleophilales</taxon>
        <taxon>Thermoleophilaceae</taxon>
        <taxon>Thermoleophilum</taxon>
    </lineage>
</organism>